<proteinExistence type="predicted"/>
<evidence type="ECO:0000313" key="1">
    <source>
        <dbReference type="EMBL" id="RIJ27075.1"/>
    </source>
</evidence>
<dbReference type="OrthoDB" id="7439267at2"/>
<organism evidence="1 2">
    <name type="scientific">Henriciella mobilis</name>
    <dbReference type="NCBI Taxonomy" id="2305467"/>
    <lineage>
        <taxon>Bacteria</taxon>
        <taxon>Pseudomonadati</taxon>
        <taxon>Pseudomonadota</taxon>
        <taxon>Alphaproteobacteria</taxon>
        <taxon>Hyphomonadales</taxon>
        <taxon>Hyphomonadaceae</taxon>
        <taxon>Henriciella</taxon>
    </lineage>
</organism>
<dbReference type="InterPro" id="IPR019198">
    <property type="entry name" value="Beta_propeller_containing"/>
</dbReference>
<keyword evidence="2" id="KW-1185">Reference proteome</keyword>
<name>A0A399RAY1_9PROT</name>
<accession>A0A399RAY1</accession>
<sequence length="579" mass="63399">MADVEPAAGVDQVTVTGSAEEAASITNTQEAGVDEGDVVKQIGRYLIVMQDGRLFSVDLMPDGAPGLKFVDRENVYQTAEEDTWYDEMLVFGNQMIVIGYSYDAEASVFAVLELAEDGTITFRDRFFLPAMDYYDGDNYTTRLVNGQLALHTSFYLVDIDDFEALNAPVLSRTMAKTDTSRLKAETVYRPLQDTNDPLLHTITLCPLKTVLADTGTAPDCRTTAFLASDSYEYYASQDAVWLWVNAADKSWWQNSAGDHDGDNPALLYSIPYGDAAPGVAKVQGEPVNQFSMAAASDVFRAFVRLEEGEDDGQAGYALMQLPRERIGAAAADIDPADYVALPDVEDGTIENRFTNTHFAYTTYNETVPLWSSDEQLPLASSRLTLVPLGDPASPLTLDVHQSVIRLERARDHLVATGYMDRRGLSLSSIDLRGEAPKVAGQVTLVSRYESENRSHAFNSRIGPEGDGLIGLPTVQQTWEAGRWVWRSDNSDLSYIKVGTDASLHSAGTLMGADGEPDPSYECEVSCIDWYGNSRPIFTLGRIFALSGTTVIEGQLDADRGISEIRRVDLTLPVAVASEQ</sequence>
<protein>
    <submittedName>
        <fullName evidence="1">Uncharacterized protein</fullName>
    </submittedName>
</protein>
<dbReference type="Proteomes" id="UP000266385">
    <property type="component" value="Unassembled WGS sequence"/>
</dbReference>
<dbReference type="Pfam" id="PF09826">
    <property type="entry name" value="Beta_propel"/>
    <property type="match status" value="1"/>
</dbReference>
<dbReference type="AlphaFoldDB" id="A0A399RAY1"/>
<gene>
    <name evidence="1" type="ORF">D1223_14655</name>
</gene>
<dbReference type="EMBL" id="QWFX01000014">
    <property type="protein sequence ID" value="RIJ27075.1"/>
    <property type="molecule type" value="Genomic_DNA"/>
</dbReference>
<evidence type="ECO:0000313" key="2">
    <source>
        <dbReference type="Proteomes" id="UP000266385"/>
    </source>
</evidence>
<comment type="caution">
    <text evidence="1">The sequence shown here is derived from an EMBL/GenBank/DDBJ whole genome shotgun (WGS) entry which is preliminary data.</text>
</comment>
<reference evidence="1 2" key="1">
    <citation type="submission" date="2018-08" db="EMBL/GenBank/DDBJ databases">
        <title>Henriciella mobilis sp. nov., isolated from seawater.</title>
        <authorList>
            <person name="Cheng H."/>
            <person name="Wu Y.-H."/>
            <person name="Xu X.-W."/>
            <person name="Guo L.-L."/>
        </authorList>
    </citation>
    <scope>NUCLEOTIDE SEQUENCE [LARGE SCALE GENOMIC DNA]</scope>
    <source>
        <strain evidence="1 2">JN25</strain>
    </source>
</reference>